<comment type="caution">
    <text evidence="6">The sequence shown here is derived from an EMBL/GenBank/DDBJ whole genome shotgun (WGS) entry which is preliminary data.</text>
</comment>
<dbReference type="SUPFAM" id="SSF53474">
    <property type="entry name" value="alpha/beta-Hydrolases"/>
    <property type="match status" value="1"/>
</dbReference>
<protein>
    <recommendedName>
        <fullName evidence="5">Fungal lipase-type domain-containing protein</fullName>
    </recommendedName>
</protein>
<dbReference type="PANTHER" id="PTHR31403:SF7">
    <property type="entry name" value="PHOSPHOLIPASE A1-IGAMMA3, CHLOROPLASTIC"/>
    <property type="match status" value="1"/>
</dbReference>
<feature type="domain" description="Fungal lipase-type" evidence="5">
    <location>
        <begin position="152"/>
        <end position="250"/>
    </location>
</feature>
<evidence type="ECO:0000313" key="6">
    <source>
        <dbReference type="EMBL" id="GAA1941026.1"/>
    </source>
</evidence>
<keyword evidence="3" id="KW-0442">Lipid degradation</keyword>
<dbReference type="Gene3D" id="3.40.50.1820">
    <property type="entry name" value="alpha/beta hydrolase"/>
    <property type="match status" value="1"/>
</dbReference>
<organism evidence="6 7">
    <name type="scientific">Amycolatopsis minnesotensis</name>
    <dbReference type="NCBI Taxonomy" id="337894"/>
    <lineage>
        <taxon>Bacteria</taxon>
        <taxon>Bacillati</taxon>
        <taxon>Actinomycetota</taxon>
        <taxon>Actinomycetes</taxon>
        <taxon>Pseudonocardiales</taxon>
        <taxon>Pseudonocardiaceae</taxon>
        <taxon>Amycolatopsis</taxon>
    </lineage>
</organism>
<dbReference type="InterPro" id="IPR002921">
    <property type="entry name" value="Fungal_lipase-type"/>
</dbReference>
<dbReference type="InterPro" id="IPR029058">
    <property type="entry name" value="AB_hydrolase_fold"/>
</dbReference>
<keyword evidence="2" id="KW-0809">Transit peptide</keyword>
<gene>
    <name evidence="6" type="ORF">GCM10009754_05410</name>
</gene>
<sequence length="416" mass="44980">MTSPSLPDKISFWVSLYANLAAEREGTRDGLESYLHDEITSYLERNREQLGSWRVVWGPSVKLSPLQPIVTNAMYLAQSQEDPSRYVVGIAGTNPPDTVAWIFQNFNILPQIGFVRGVQAPERWQVKVSPGAATGLNVLKKLTAGGDRPGVGSTLRDFLKDLPKDGVSITVGGHSLGGTLASVFGLWLRNTQKTTLVPALLPGWDIQENAAISVLSTGGPTPGNAGFAEYLGERLDAVTRYSNSLDVVPNSWEPPSMQAAARYYDEHGVPNPVPGLFHAAAAWSWAAGRYRHIAPDALSFKGSFSHDHAGKWGTQVRYQHQDAYAEFFDIDGLDIPEGFLTEGNETIWTPELKAVLERNGVEAPADLAEVSADSGPPVLVVLDQPVQAPDELDSPEAGELARWIEAELNDSGGAQG</sequence>
<evidence type="ECO:0000259" key="5">
    <source>
        <dbReference type="Pfam" id="PF01764"/>
    </source>
</evidence>
<name>A0ABP5BDR0_9PSEU</name>
<dbReference type="PANTHER" id="PTHR31403">
    <property type="entry name" value="PHOSPHOLIPASE A1-IBETA2, CHLOROPLASTIC"/>
    <property type="match status" value="1"/>
</dbReference>
<accession>A0ABP5BDR0</accession>
<dbReference type="RefSeq" id="WP_344412950.1">
    <property type="nucleotide sequence ID" value="NZ_BAAANN010000002.1"/>
</dbReference>
<evidence type="ECO:0000313" key="7">
    <source>
        <dbReference type="Proteomes" id="UP001501116"/>
    </source>
</evidence>
<dbReference type="EMBL" id="BAAANN010000002">
    <property type="protein sequence ID" value="GAA1941026.1"/>
    <property type="molecule type" value="Genomic_DNA"/>
</dbReference>
<keyword evidence="4" id="KW-0443">Lipid metabolism</keyword>
<proteinExistence type="predicted"/>
<dbReference type="Pfam" id="PF01764">
    <property type="entry name" value="Lipase_3"/>
    <property type="match status" value="1"/>
</dbReference>
<evidence type="ECO:0000256" key="3">
    <source>
        <dbReference type="ARBA" id="ARBA00022963"/>
    </source>
</evidence>
<keyword evidence="1" id="KW-0378">Hydrolase</keyword>
<evidence type="ECO:0000256" key="2">
    <source>
        <dbReference type="ARBA" id="ARBA00022946"/>
    </source>
</evidence>
<dbReference type="Proteomes" id="UP001501116">
    <property type="component" value="Unassembled WGS sequence"/>
</dbReference>
<reference evidence="7" key="1">
    <citation type="journal article" date="2019" name="Int. J. Syst. Evol. Microbiol.">
        <title>The Global Catalogue of Microorganisms (GCM) 10K type strain sequencing project: providing services to taxonomists for standard genome sequencing and annotation.</title>
        <authorList>
            <consortium name="The Broad Institute Genomics Platform"/>
            <consortium name="The Broad Institute Genome Sequencing Center for Infectious Disease"/>
            <person name="Wu L."/>
            <person name="Ma J."/>
        </authorList>
    </citation>
    <scope>NUCLEOTIDE SEQUENCE [LARGE SCALE GENOMIC DNA]</scope>
    <source>
        <strain evidence="7">JCM 14545</strain>
    </source>
</reference>
<keyword evidence="7" id="KW-1185">Reference proteome</keyword>
<evidence type="ECO:0000256" key="1">
    <source>
        <dbReference type="ARBA" id="ARBA00022801"/>
    </source>
</evidence>
<evidence type="ECO:0000256" key="4">
    <source>
        <dbReference type="ARBA" id="ARBA00023098"/>
    </source>
</evidence>